<keyword evidence="1 7" id="KW-0547">Nucleotide-binding</keyword>
<comment type="similarity">
    <text evidence="5 7">Belongs to the DEAD box helicase family.</text>
</comment>
<dbReference type="GO" id="GO:0005829">
    <property type="term" value="C:cytosol"/>
    <property type="evidence" value="ECO:0007669"/>
    <property type="project" value="TreeGrafter"/>
</dbReference>
<dbReference type="SMART" id="SM00487">
    <property type="entry name" value="DEXDc"/>
    <property type="match status" value="1"/>
</dbReference>
<feature type="domain" description="DEAD-box RNA helicase Q" evidence="11">
    <location>
        <begin position="1"/>
        <end position="29"/>
    </location>
</feature>
<keyword evidence="13" id="KW-1185">Reference proteome</keyword>
<evidence type="ECO:0000256" key="6">
    <source>
        <dbReference type="PROSITE-ProRule" id="PRU00552"/>
    </source>
</evidence>
<dbReference type="InterPro" id="IPR027417">
    <property type="entry name" value="P-loop_NTPase"/>
</dbReference>
<sequence>MTFESLGLNAALQKAITEAGYAEPTEVQARAIPAALEGRDLMVSSSTGSGKTAAFVLPALEGILAARGDNTKRREKGRVYGPRVVVLTPTRELAMQVSKACVTYGRHVQGLRVATIVGGVPYAAQLKALRGPLDILIATPGRLLDHLGTGAAVLENVQMLVLDEADRMLDMGFIDDIRAIAETISSDRQTLMFSATFAGHVGGLAQQLTREPRRIDVALHTDTHANIEQRLHWADSLSHKNALLDHILTTRELDQAVVFTSTQRDADILADRLGELGHAVAALHGGMPQGRRNRVLQGLRQRQLRVLVATDVAARGIDVPTITHVINYGLPMKAEDYVHRIGRTGRAGRDGLAITLAERRDTGMIRRIERFTTQRIEAATIAGLEPKAPPPVERKKPEGWKPGMGKAGFKPRGDRRGEFAPRDVAPRERAPFEGRHGRDDGGRGHPGERRGFNEARGSFADKKPWGEKKAWGEKKSFGDKPAGGKPFGTKPQGAKPVGSKPFGGKPFGAKPQGGKPFGKRRDY</sequence>
<dbReference type="InterPro" id="IPR044742">
    <property type="entry name" value="DEAD/DEAH_RhlB"/>
</dbReference>
<dbReference type="PROSITE" id="PS51194">
    <property type="entry name" value="HELICASE_CTER"/>
    <property type="match status" value="1"/>
</dbReference>
<dbReference type="GO" id="GO:0016787">
    <property type="term" value="F:hydrolase activity"/>
    <property type="evidence" value="ECO:0007669"/>
    <property type="project" value="UniProtKB-KW"/>
</dbReference>
<dbReference type="InterPro" id="IPR001650">
    <property type="entry name" value="Helicase_C-like"/>
</dbReference>
<dbReference type="OrthoDB" id="8520957at2"/>
<evidence type="ECO:0000259" key="11">
    <source>
        <dbReference type="PROSITE" id="PS51195"/>
    </source>
</evidence>
<dbReference type="SUPFAM" id="SSF52540">
    <property type="entry name" value="P-loop containing nucleoside triphosphate hydrolases"/>
    <property type="match status" value="1"/>
</dbReference>
<dbReference type="InterPro" id="IPR014014">
    <property type="entry name" value="RNA_helicase_DEAD_Q_motif"/>
</dbReference>
<feature type="short sequence motif" description="Q motif" evidence="6">
    <location>
        <begin position="1"/>
        <end position="29"/>
    </location>
</feature>
<keyword evidence="3 7" id="KW-0347">Helicase</keyword>
<dbReference type="PANTHER" id="PTHR47959">
    <property type="entry name" value="ATP-DEPENDENT RNA HELICASE RHLE-RELATED"/>
    <property type="match status" value="1"/>
</dbReference>
<dbReference type="EMBL" id="PSNX01000004">
    <property type="protein sequence ID" value="PPE66934.1"/>
    <property type="molecule type" value="Genomic_DNA"/>
</dbReference>
<dbReference type="CDD" id="cd00268">
    <property type="entry name" value="DEADc"/>
    <property type="match status" value="1"/>
</dbReference>
<dbReference type="Gene3D" id="3.40.50.300">
    <property type="entry name" value="P-loop containing nucleotide triphosphate hydrolases"/>
    <property type="match status" value="2"/>
</dbReference>
<dbReference type="InterPro" id="IPR050079">
    <property type="entry name" value="DEAD_box_RNA_helicase"/>
</dbReference>
<keyword evidence="4 7" id="KW-0067">ATP-binding</keyword>
<evidence type="ECO:0000256" key="5">
    <source>
        <dbReference type="ARBA" id="ARBA00038437"/>
    </source>
</evidence>
<proteinExistence type="inferred from homology"/>
<evidence type="ECO:0000259" key="10">
    <source>
        <dbReference type="PROSITE" id="PS51194"/>
    </source>
</evidence>
<name>A0A2S5SW26_9BURK</name>
<dbReference type="InterPro" id="IPR011545">
    <property type="entry name" value="DEAD/DEAH_box_helicase_dom"/>
</dbReference>
<dbReference type="RefSeq" id="WP_104301760.1">
    <property type="nucleotide sequence ID" value="NZ_PSNX01000004.1"/>
</dbReference>
<dbReference type="PANTHER" id="PTHR47959:SF17">
    <property type="entry name" value="ATP-DEPENDENT RNA HELICASE DEAD BOX FAMILY"/>
    <property type="match status" value="1"/>
</dbReference>
<dbReference type="InterPro" id="IPR000629">
    <property type="entry name" value="RNA-helicase_DEAD-box_CS"/>
</dbReference>
<keyword evidence="2 7" id="KW-0378">Hydrolase</keyword>
<dbReference type="GO" id="GO:0003724">
    <property type="term" value="F:RNA helicase activity"/>
    <property type="evidence" value="ECO:0007669"/>
    <property type="project" value="InterPro"/>
</dbReference>
<evidence type="ECO:0000313" key="12">
    <source>
        <dbReference type="EMBL" id="PPE66934.1"/>
    </source>
</evidence>
<evidence type="ECO:0000256" key="2">
    <source>
        <dbReference type="ARBA" id="ARBA00022801"/>
    </source>
</evidence>
<evidence type="ECO:0000256" key="3">
    <source>
        <dbReference type="ARBA" id="ARBA00022806"/>
    </source>
</evidence>
<evidence type="ECO:0000259" key="9">
    <source>
        <dbReference type="PROSITE" id="PS51192"/>
    </source>
</evidence>
<evidence type="ECO:0000256" key="1">
    <source>
        <dbReference type="ARBA" id="ARBA00022741"/>
    </source>
</evidence>
<reference evidence="12 13" key="1">
    <citation type="submission" date="2018-02" db="EMBL/GenBank/DDBJ databases">
        <title>Reclassifiation of [Polyangium] brachysporum DSM 7029 as Guopingzhaonella breviflexa gen. nov., sp. nov., a member of the family Comamonadaceae.</title>
        <authorList>
            <person name="Tang B."/>
        </authorList>
    </citation>
    <scope>NUCLEOTIDE SEQUENCE [LARGE SCALE GENOMIC DNA]</scope>
    <source>
        <strain evidence="12 13">BCRC 80649</strain>
    </source>
</reference>
<accession>A0A2S5SW26</accession>
<dbReference type="CDD" id="cd18787">
    <property type="entry name" value="SF2_C_DEAD"/>
    <property type="match status" value="1"/>
</dbReference>
<dbReference type="InterPro" id="IPR014001">
    <property type="entry name" value="Helicase_ATP-bd"/>
</dbReference>
<protein>
    <submittedName>
        <fullName evidence="12">RNA helicase</fullName>
    </submittedName>
</protein>
<evidence type="ECO:0000256" key="4">
    <source>
        <dbReference type="ARBA" id="ARBA00022840"/>
    </source>
</evidence>
<gene>
    <name evidence="12" type="ORF">C1704_05600</name>
</gene>
<feature type="domain" description="Helicase C-terminal" evidence="10">
    <location>
        <begin position="242"/>
        <end position="387"/>
    </location>
</feature>
<dbReference type="AlphaFoldDB" id="A0A2S5SW26"/>
<evidence type="ECO:0000313" key="13">
    <source>
        <dbReference type="Proteomes" id="UP000238605"/>
    </source>
</evidence>
<dbReference type="PROSITE" id="PS00039">
    <property type="entry name" value="DEAD_ATP_HELICASE"/>
    <property type="match status" value="1"/>
</dbReference>
<organism evidence="12 13">
    <name type="scientific">Caldimonas caldifontis</name>
    <dbReference type="NCBI Taxonomy" id="1452508"/>
    <lineage>
        <taxon>Bacteria</taxon>
        <taxon>Pseudomonadati</taxon>
        <taxon>Pseudomonadota</taxon>
        <taxon>Betaproteobacteria</taxon>
        <taxon>Burkholderiales</taxon>
        <taxon>Sphaerotilaceae</taxon>
        <taxon>Caldimonas</taxon>
    </lineage>
</organism>
<dbReference type="GO" id="GO:0003676">
    <property type="term" value="F:nucleic acid binding"/>
    <property type="evidence" value="ECO:0007669"/>
    <property type="project" value="InterPro"/>
</dbReference>
<feature type="compositionally biased region" description="Basic and acidic residues" evidence="8">
    <location>
        <begin position="411"/>
        <end position="478"/>
    </location>
</feature>
<evidence type="ECO:0000256" key="7">
    <source>
        <dbReference type="RuleBase" id="RU000492"/>
    </source>
</evidence>
<feature type="domain" description="Helicase ATP-binding" evidence="9">
    <location>
        <begin position="32"/>
        <end position="215"/>
    </location>
</feature>
<dbReference type="PROSITE" id="PS51195">
    <property type="entry name" value="Q_MOTIF"/>
    <property type="match status" value="1"/>
</dbReference>
<evidence type="ECO:0000256" key="8">
    <source>
        <dbReference type="SAM" id="MobiDB-lite"/>
    </source>
</evidence>
<feature type="region of interest" description="Disordered" evidence="8">
    <location>
        <begin position="386"/>
        <end position="523"/>
    </location>
</feature>
<comment type="caution">
    <text evidence="12">The sequence shown here is derived from an EMBL/GenBank/DDBJ whole genome shotgun (WGS) entry which is preliminary data.</text>
</comment>
<dbReference type="Pfam" id="PF00270">
    <property type="entry name" value="DEAD"/>
    <property type="match status" value="1"/>
</dbReference>
<dbReference type="Proteomes" id="UP000238605">
    <property type="component" value="Unassembled WGS sequence"/>
</dbReference>
<dbReference type="Pfam" id="PF00271">
    <property type="entry name" value="Helicase_C"/>
    <property type="match status" value="1"/>
</dbReference>
<dbReference type="PROSITE" id="PS51192">
    <property type="entry name" value="HELICASE_ATP_BIND_1"/>
    <property type="match status" value="1"/>
</dbReference>
<dbReference type="SMART" id="SM00490">
    <property type="entry name" value="HELICc"/>
    <property type="match status" value="1"/>
</dbReference>
<dbReference type="GO" id="GO:0005524">
    <property type="term" value="F:ATP binding"/>
    <property type="evidence" value="ECO:0007669"/>
    <property type="project" value="UniProtKB-KW"/>
</dbReference>